<sequence>MKKEYDDFEFRKFTKKSEFDKALHTLEGLINGIGIDSKLNKKEINEIEHWIKNSDRLFEKTIYQELLETLKLALTDGILTEEEKKDIVWICKRFKTENKFYDIITSDLQRLQGILHGILADGKLNVNEIQGLKSWLFENEHLKGTYPYDELCSLILMVLKDGKIDSNEDKILKVFFSEFIDLNKTKNIDLKEIEKFKKEITIKGICSLDPDIQIKGKKFCFTGASVKAKRSDIKNIIEVKGGVFIDNIRKDLDFLIIGSGGKVTSKIFRKM</sequence>
<protein>
    <recommendedName>
        <fullName evidence="1">BRCT domain-containing protein</fullName>
    </recommendedName>
</protein>
<feature type="domain" description="BRCT" evidence="1">
    <location>
        <begin position="209"/>
        <end position="271"/>
    </location>
</feature>
<dbReference type="RefSeq" id="WP_265394677.1">
    <property type="nucleotide sequence ID" value="NZ_JAMQQD010000018.1"/>
</dbReference>
<gene>
    <name evidence="2" type="ORF">ND810_19040</name>
</gene>
<evidence type="ECO:0000259" key="1">
    <source>
        <dbReference type="PROSITE" id="PS50172"/>
    </source>
</evidence>
<evidence type="ECO:0000313" key="3">
    <source>
        <dbReference type="Proteomes" id="UP001209694"/>
    </source>
</evidence>
<dbReference type="InterPro" id="IPR001357">
    <property type="entry name" value="BRCT_dom"/>
</dbReference>
<organism evidence="2 3">
    <name type="scientific">Leptospira levettii</name>
    <dbReference type="NCBI Taxonomy" id="2023178"/>
    <lineage>
        <taxon>Bacteria</taxon>
        <taxon>Pseudomonadati</taxon>
        <taxon>Spirochaetota</taxon>
        <taxon>Spirochaetia</taxon>
        <taxon>Leptospirales</taxon>
        <taxon>Leptospiraceae</taxon>
        <taxon>Leptospira</taxon>
    </lineage>
</organism>
<name>A0AAW5V6K2_9LEPT</name>
<comment type="caution">
    <text evidence="2">The sequence shown here is derived from an EMBL/GenBank/DDBJ whole genome shotgun (WGS) entry which is preliminary data.</text>
</comment>
<evidence type="ECO:0000313" key="2">
    <source>
        <dbReference type="EMBL" id="MCW7517271.1"/>
    </source>
</evidence>
<dbReference type="InterPro" id="IPR036420">
    <property type="entry name" value="BRCT_dom_sf"/>
</dbReference>
<dbReference type="PROSITE" id="PS00018">
    <property type="entry name" value="EF_HAND_1"/>
    <property type="match status" value="1"/>
</dbReference>
<dbReference type="EMBL" id="JAMQQD010000018">
    <property type="protein sequence ID" value="MCW7517271.1"/>
    <property type="molecule type" value="Genomic_DNA"/>
</dbReference>
<proteinExistence type="predicted"/>
<dbReference type="SUPFAM" id="SSF52113">
    <property type="entry name" value="BRCT domain"/>
    <property type="match status" value="1"/>
</dbReference>
<dbReference type="Gene3D" id="3.40.50.10190">
    <property type="entry name" value="BRCT domain"/>
    <property type="match status" value="1"/>
</dbReference>
<dbReference type="AlphaFoldDB" id="A0AAW5V6K2"/>
<dbReference type="PROSITE" id="PS50172">
    <property type="entry name" value="BRCT"/>
    <property type="match status" value="1"/>
</dbReference>
<accession>A0AAW5V6K2</accession>
<dbReference type="Proteomes" id="UP001209694">
    <property type="component" value="Unassembled WGS sequence"/>
</dbReference>
<dbReference type="InterPro" id="IPR018247">
    <property type="entry name" value="EF_Hand_1_Ca_BS"/>
</dbReference>
<reference evidence="2" key="1">
    <citation type="submission" date="2022-06" db="EMBL/GenBank/DDBJ databases">
        <title>Leptospira isolates from biofilms formed at urban environments.</title>
        <authorList>
            <person name="Ribeiro P.S."/>
            <person name="Sousa T."/>
            <person name="Carvalho N."/>
            <person name="Aburjaile F."/>
            <person name="Neves F."/>
            <person name="Oliveira D."/>
            <person name="Blanco L."/>
            <person name="Lima J."/>
            <person name="Costa F."/>
            <person name="Brenig B."/>
            <person name="Soares S."/>
            <person name="Ramos R."/>
            <person name="Goes-Neto A."/>
            <person name="Matiuzzi M."/>
            <person name="Azevedo V."/>
            <person name="Ristow P."/>
        </authorList>
    </citation>
    <scope>NUCLEOTIDE SEQUENCE</scope>
    <source>
        <strain evidence="2">VSF7</strain>
    </source>
</reference>